<sequence length="782" mass="92747">TPDFFATNNDSNPRLDRFEKEVHKQSLKIVDQSGQLIKESLKTVPKIQNLIQQVQTKSESLQNLLHMSADQISKFPEASDTIYKKKHDLEVKKHALLILQQYQQLVTAPSLINQLKFSADLPGAALVLFVSEMCLYHYQDIENQDLKRQLITCRQSVENALKQQIVECIFQTPLLQKDKKIPFINQFFADVPQFEQIDSYAKYTRFLWMKRNQISMKCNTTQRVQAWIDQVYQYEKIVNQFDFLKYSAENDKLLNFQELSMQEYMLVLGQCVLMLNESYTRCYRKEPQMFEALQNQILLRMQHLFYQLESSQRNGEFDQCRVDYQVKTTKEQLARLQLCNFKLIQQKEMSIADLEIKQLTEQLFFAVFYIFIQLKLFNFGVNSFSVGHFENLHLCQAKKFIFEPEQLFTFHSSQINFRLIEEKLSDFCFEYLCYFCAFPLQKKQFQFCSKQSDQGSLFELHMIQIGFKQSFQKVYQQNVENYLLIEATVQPVQQMLSFFTSKSFNLELLQENYFQSLQQKFAAKFNKHLEAVQKSQVQLQNRLVMQFMQKFQQLTQQSLCISNETILDFAGKIEDEILKAVLLLINDNFKQILSNRIYFQPQCDEQFVSNQIQIYSENAWGEKKFIMNPHQIDFMLQIYNYLKISDEFKALYLQQSQSGFINVRLEQFRNQILEYLKLEQKFQIQFLVECYFQDRPTESSLSDQVLNSHIKILKSVLDQFQEAGEEIVTQQIEEMHQILINKISKLKMTDMRKADLLINLEVILLKFANTPQVDEILALIKK</sequence>
<dbReference type="AlphaFoldDB" id="A0A146KN11"/>
<proteinExistence type="predicted"/>
<accession>A0A146KN11</accession>
<name>A0A146KN11_9EUKA</name>
<organism evidence="1">
    <name type="scientific">Trepomonas sp. PC1</name>
    <dbReference type="NCBI Taxonomy" id="1076344"/>
    <lineage>
        <taxon>Eukaryota</taxon>
        <taxon>Metamonada</taxon>
        <taxon>Diplomonadida</taxon>
        <taxon>Hexamitidae</taxon>
        <taxon>Hexamitinae</taxon>
        <taxon>Trepomonas</taxon>
    </lineage>
</organism>
<evidence type="ECO:0000313" key="1">
    <source>
        <dbReference type="EMBL" id="JAP96449.1"/>
    </source>
</evidence>
<protein>
    <submittedName>
        <fullName evidence="1">Uncharacterized protein</fullName>
    </submittedName>
</protein>
<reference evidence="1" key="1">
    <citation type="submission" date="2015-07" db="EMBL/GenBank/DDBJ databases">
        <title>Adaptation to a free-living lifestyle via gene acquisitions in the diplomonad Trepomonas sp. PC1.</title>
        <authorList>
            <person name="Xu F."/>
            <person name="Jerlstrom-Hultqvist J."/>
            <person name="Kolisko M."/>
            <person name="Simpson A.G.B."/>
            <person name="Roger A.J."/>
            <person name="Svard S.G."/>
            <person name="Andersson J.O."/>
        </authorList>
    </citation>
    <scope>NUCLEOTIDE SEQUENCE</scope>
    <source>
        <strain evidence="1">PC1</strain>
    </source>
</reference>
<gene>
    <name evidence="1" type="ORF">TPC1_10219</name>
</gene>
<dbReference type="EMBL" id="GDID01000157">
    <property type="protein sequence ID" value="JAP96449.1"/>
    <property type="molecule type" value="Transcribed_RNA"/>
</dbReference>
<feature type="non-terminal residue" evidence="1">
    <location>
        <position position="1"/>
    </location>
</feature>